<sequence length="75" mass="8408">MEAASLPFEFMMNTLRLADGFHPSLFEARTARSLHTILPQLNAAKAEGLLEVGPEKIAPTLKGRRFLNVLLERFL</sequence>
<reference evidence="2" key="1">
    <citation type="submission" date="2019-08" db="EMBL/GenBank/DDBJ databases">
        <authorList>
            <person name="Kucharzyk K."/>
            <person name="Murdoch R.W."/>
            <person name="Higgins S."/>
            <person name="Loffler F."/>
        </authorList>
    </citation>
    <scope>NUCLEOTIDE SEQUENCE</scope>
</reference>
<protein>
    <recommendedName>
        <fullName evidence="1">HemN C-terminal domain-containing protein</fullName>
    </recommendedName>
</protein>
<feature type="domain" description="HemN C-terminal" evidence="1">
    <location>
        <begin position="6"/>
        <end position="66"/>
    </location>
</feature>
<evidence type="ECO:0000259" key="1">
    <source>
        <dbReference type="Pfam" id="PF06969"/>
    </source>
</evidence>
<gene>
    <name evidence="2" type="ORF">SDC9_203281</name>
</gene>
<dbReference type="SUPFAM" id="SSF102114">
    <property type="entry name" value="Radical SAM enzymes"/>
    <property type="match status" value="1"/>
</dbReference>
<dbReference type="Pfam" id="PF06969">
    <property type="entry name" value="HemN_C"/>
    <property type="match status" value="1"/>
</dbReference>
<dbReference type="InterPro" id="IPR010723">
    <property type="entry name" value="HemN_C"/>
</dbReference>
<name>A0A645IWS8_9ZZZZ</name>
<dbReference type="AlphaFoldDB" id="A0A645IWS8"/>
<comment type="caution">
    <text evidence="2">The sequence shown here is derived from an EMBL/GenBank/DDBJ whole genome shotgun (WGS) entry which is preliminary data.</text>
</comment>
<organism evidence="2">
    <name type="scientific">bioreactor metagenome</name>
    <dbReference type="NCBI Taxonomy" id="1076179"/>
    <lineage>
        <taxon>unclassified sequences</taxon>
        <taxon>metagenomes</taxon>
        <taxon>ecological metagenomes</taxon>
    </lineage>
</organism>
<proteinExistence type="predicted"/>
<dbReference type="InterPro" id="IPR058240">
    <property type="entry name" value="rSAM_sf"/>
</dbReference>
<evidence type="ECO:0000313" key="2">
    <source>
        <dbReference type="EMBL" id="MPN55597.1"/>
    </source>
</evidence>
<accession>A0A645IWS8</accession>
<dbReference type="EMBL" id="VSSQ01125047">
    <property type="protein sequence ID" value="MPN55597.1"/>
    <property type="molecule type" value="Genomic_DNA"/>
</dbReference>